<name>H8Z068_9GAMM</name>
<evidence type="ECO:0000313" key="3">
    <source>
        <dbReference type="Proteomes" id="UP000002964"/>
    </source>
</evidence>
<reference evidence="2 3" key="2">
    <citation type="submission" date="2011-11" db="EMBL/GenBank/DDBJ databases">
        <authorList>
            <consortium name="US DOE Joint Genome Institute"/>
            <person name="Lucas S."/>
            <person name="Han J."/>
            <person name="Lapidus A."/>
            <person name="Cheng J.-F."/>
            <person name="Goodwin L."/>
            <person name="Pitluck S."/>
            <person name="Peters L."/>
            <person name="Ovchinnikova G."/>
            <person name="Zhang X."/>
            <person name="Detter J.C."/>
            <person name="Han C."/>
            <person name="Tapia R."/>
            <person name="Land M."/>
            <person name="Hauser L."/>
            <person name="Kyrpides N."/>
            <person name="Ivanova N."/>
            <person name="Pagani I."/>
            <person name="Vogl K."/>
            <person name="Liu Z."/>
            <person name="Overmann J."/>
            <person name="Frigaard N.-U."/>
            <person name="Bryant D."/>
            <person name="Woyke T."/>
        </authorList>
    </citation>
    <scope>NUCLEOTIDE SEQUENCE [LARGE SCALE GENOMIC DNA]</scope>
    <source>
        <strain evidence="2 3">970</strain>
    </source>
</reference>
<dbReference type="PANTHER" id="PTHR30296:SF0">
    <property type="entry name" value="LACTATE UTILIZATION PROTEIN A"/>
    <property type="match status" value="1"/>
</dbReference>
<dbReference type="PANTHER" id="PTHR30296">
    <property type="entry name" value="UNCHARACTERIZED PROTEIN YKGE"/>
    <property type="match status" value="1"/>
</dbReference>
<dbReference type="OrthoDB" id="9770306at2"/>
<dbReference type="Proteomes" id="UP000002964">
    <property type="component" value="Unassembled WGS sequence"/>
</dbReference>
<organism evidence="2 3">
    <name type="scientific">Thiorhodovibrio frisius</name>
    <dbReference type="NCBI Taxonomy" id="631362"/>
    <lineage>
        <taxon>Bacteria</taxon>
        <taxon>Pseudomonadati</taxon>
        <taxon>Pseudomonadota</taxon>
        <taxon>Gammaproteobacteria</taxon>
        <taxon>Chromatiales</taxon>
        <taxon>Chromatiaceae</taxon>
        <taxon>Thiorhodovibrio</taxon>
    </lineage>
</organism>
<reference evidence="3" key="1">
    <citation type="submission" date="2011-06" db="EMBL/GenBank/DDBJ databases">
        <authorList>
            <consortium name="US DOE Joint Genome Institute (JGI-PGF)"/>
            <person name="Lucas S."/>
            <person name="Han J."/>
            <person name="Lapidus A."/>
            <person name="Cheng J.-F."/>
            <person name="Goodwin L."/>
            <person name="Pitluck S."/>
            <person name="Peters L."/>
            <person name="Land M.L."/>
            <person name="Hauser L."/>
            <person name="Vogl K."/>
            <person name="Liu Z."/>
            <person name="Overmann J."/>
            <person name="Frigaard N.-U."/>
            <person name="Bryant D.A."/>
            <person name="Woyke T.J."/>
        </authorList>
    </citation>
    <scope>NUCLEOTIDE SEQUENCE [LARGE SCALE GENOMIC DNA]</scope>
    <source>
        <strain evidence="3">970</strain>
    </source>
</reference>
<dbReference type="InterPro" id="IPR004017">
    <property type="entry name" value="Cys_rich_dom"/>
</dbReference>
<dbReference type="AlphaFoldDB" id="H8Z068"/>
<dbReference type="Pfam" id="PF02754">
    <property type="entry name" value="CCG"/>
    <property type="match status" value="2"/>
</dbReference>
<evidence type="ECO:0000259" key="1">
    <source>
        <dbReference type="Pfam" id="PF02754"/>
    </source>
</evidence>
<protein>
    <submittedName>
        <fullName evidence="2">Fe-S oxidoreductase</fullName>
    </submittedName>
</protein>
<sequence>MLKKPLTVIFFGTCLVNSLAPQAGLAAMRLLELTGARVRYPRSQSCCGQPAYNAGFDQQARLVARAQLDALDGTEPIIVPSASCAAMFRHDYPRLFADTPGQAQDQARAEKLAARVFELCDWLARLPDLRFTDHGAPIRVVLHQSCSARRALGVAEQARALLARLAGVEVVEPERATDCCGFGGSFAVKQPEISAAMTADKAEALLATGASVLISQDLGCLTSLDGYLRRLGAEIKVQHIAELLWQRVTPPELATPEPDARAKGRAA</sequence>
<dbReference type="HOGENOM" id="CLU_023081_1_0_6"/>
<dbReference type="EMBL" id="JH603169">
    <property type="protein sequence ID" value="EIC22276.1"/>
    <property type="molecule type" value="Genomic_DNA"/>
</dbReference>
<evidence type="ECO:0000313" key="2">
    <source>
        <dbReference type="EMBL" id="EIC22276.1"/>
    </source>
</evidence>
<proteinExistence type="predicted"/>
<dbReference type="STRING" id="631362.Thi970DRAFT_02529"/>
<gene>
    <name evidence="2" type="ORF">Thi970DRAFT_02529</name>
</gene>
<accession>H8Z068</accession>
<dbReference type="eggNOG" id="COG0247">
    <property type="taxonomic scope" value="Bacteria"/>
</dbReference>
<feature type="domain" description="Cysteine-rich" evidence="1">
    <location>
        <begin position="8"/>
        <end position="89"/>
    </location>
</feature>
<dbReference type="GO" id="GO:0005829">
    <property type="term" value="C:cytosol"/>
    <property type="evidence" value="ECO:0007669"/>
    <property type="project" value="TreeGrafter"/>
</dbReference>
<dbReference type="RefSeq" id="WP_009148958.1">
    <property type="nucleotide sequence ID" value="NZ_CP121471.1"/>
</dbReference>
<feature type="domain" description="Cysteine-rich" evidence="1">
    <location>
        <begin position="140"/>
        <end position="225"/>
    </location>
</feature>
<keyword evidence="3" id="KW-1185">Reference proteome</keyword>
<dbReference type="GO" id="GO:0016491">
    <property type="term" value="F:oxidoreductase activity"/>
    <property type="evidence" value="ECO:0007669"/>
    <property type="project" value="UniProtKB-ARBA"/>
</dbReference>